<evidence type="ECO:0000313" key="2">
    <source>
        <dbReference type="Proteomes" id="UP000218887"/>
    </source>
</evidence>
<dbReference type="OrthoDB" id="2959394at2"/>
<dbReference type="EMBL" id="NPOA01000009">
    <property type="protein sequence ID" value="PAV29064.1"/>
    <property type="molecule type" value="Genomic_DNA"/>
</dbReference>
<evidence type="ECO:0000313" key="1">
    <source>
        <dbReference type="EMBL" id="PAV29064.1"/>
    </source>
</evidence>
<organism evidence="1 2">
    <name type="scientific">Virgibacillus profundi</name>
    <dbReference type="NCBI Taxonomy" id="2024555"/>
    <lineage>
        <taxon>Bacteria</taxon>
        <taxon>Bacillati</taxon>
        <taxon>Bacillota</taxon>
        <taxon>Bacilli</taxon>
        <taxon>Bacillales</taxon>
        <taxon>Bacillaceae</taxon>
        <taxon>Virgibacillus</taxon>
    </lineage>
</organism>
<reference evidence="1 2" key="1">
    <citation type="submission" date="2017-08" db="EMBL/GenBank/DDBJ databases">
        <title>Virgibacillus indicus sp. nov. and Virgibacillus profoundi sp. nov, two moderately halophilic bacteria isolated from marine sediment by using the Microfluidic Streak Plate.</title>
        <authorList>
            <person name="Xu B."/>
            <person name="Hu B."/>
            <person name="Wang J."/>
            <person name="Zhu Y."/>
            <person name="Huang L."/>
            <person name="Du W."/>
            <person name="Huang Y."/>
        </authorList>
    </citation>
    <scope>NUCLEOTIDE SEQUENCE [LARGE SCALE GENOMIC DNA]</scope>
    <source>
        <strain evidence="1 2">IO3-P3-H5</strain>
    </source>
</reference>
<protein>
    <submittedName>
        <fullName evidence="1">Uncharacterized protein</fullName>
    </submittedName>
</protein>
<proteinExistence type="predicted"/>
<name>A0A2A2ICS0_9BACI</name>
<dbReference type="Proteomes" id="UP000218887">
    <property type="component" value="Unassembled WGS sequence"/>
</dbReference>
<keyword evidence="2" id="KW-1185">Reference proteome</keyword>
<dbReference type="AlphaFoldDB" id="A0A2A2ICS0"/>
<comment type="caution">
    <text evidence="1">The sequence shown here is derived from an EMBL/GenBank/DDBJ whole genome shotgun (WGS) entry which is preliminary data.</text>
</comment>
<dbReference type="RefSeq" id="WP_095656155.1">
    <property type="nucleotide sequence ID" value="NZ_NPOA01000009.1"/>
</dbReference>
<sequence>MNKGLFISLSVIILGFSIFFILGINTAPAITYFPDDEDSSFTSANSNLELFLPKGNDSYQLAWTTDSRSDKEMYLRQDASLLFDNGRLRGVRSKWVQDTDHIQIEEKLVSEDSSFFQVISFHHGEIHYPNEQIKSIRQMSADHLYVIDSPNTSLDAFKTPENEFESEWKNLLNRTTKQQLLYHWNRLFTYFDISGESYLSVPLTSLHKYNNEPLPTMTRDETNKIMGQLWEGLYKNYIIPAVNTENNQLQSYIPIILFDKQNQHLLVLFELNAKKYKLIQQYAN</sequence>
<gene>
    <name evidence="1" type="ORF">CIL05_13905</name>
</gene>
<accession>A0A2A2ICS0</accession>